<accession>A0A1X1YHK8</accession>
<feature type="compositionally biased region" description="Low complexity" evidence="1">
    <location>
        <begin position="203"/>
        <end position="217"/>
    </location>
</feature>
<organism evidence="3 4">
    <name type="scientific">Mycobacterium kyorinense</name>
    <dbReference type="NCBI Taxonomy" id="487514"/>
    <lineage>
        <taxon>Bacteria</taxon>
        <taxon>Bacillati</taxon>
        <taxon>Actinomycetota</taxon>
        <taxon>Actinomycetes</taxon>
        <taxon>Mycobacteriales</taxon>
        <taxon>Mycobacteriaceae</taxon>
        <taxon>Mycobacterium</taxon>
    </lineage>
</organism>
<feature type="region of interest" description="Disordered" evidence="1">
    <location>
        <begin position="190"/>
        <end position="248"/>
    </location>
</feature>
<dbReference type="Pfam" id="PF12957">
    <property type="entry name" value="DUF3846"/>
    <property type="match status" value="1"/>
</dbReference>
<reference evidence="3 4" key="1">
    <citation type="submission" date="2016-01" db="EMBL/GenBank/DDBJ databases">
        <title>The new phylogeny of the genus Mycobacterium.</title>
        <authorList>
            <person name="Tarcisio F."/>
            <person name="Conor M."/>
            <person name="Antonella G."/>
            <person name="Elisabetta G."/>
            <person name="Giulia F.S."/>
            <person name="Sara T."/>
            <person name="Anna F."/>
            <person name="Clotilde B."/>
            <person name="Roberto B."/>
            <person name="Veronica D.S."/>
            <person name="Fabio R."/>
            <person name="Monica P."/>
            <person name="Olivier J."/>
            <person name="Enrico T."/>
            <person name="Nicola S."/>
        </authorList>
    </citation>
    <scope>NUCLEOTIDE SEQUENCE [LARGE SCALE GENOMIC DNA]</scope>
    <source>
        <strain evidence="3 4">DSM 45166</strain>
    </source>
</reference>
<gene>
    <name evidence="3" type="ORF">AWC14_20100</name>
</gene>
<proteinExistence type="predicted"/>
<dbReference type="AlphaFoldDB" id="A0A1X1YHK8"/>
<feature type="compositionally biased region" description="Basic residues" evidence="1">
    <location>
        <begin position="218"/>
        <end position="236"/>
    </location>
</feature>
<name>A0A1X1YHK8_9MYCO</name>
<evidence type="ECO:0000313" key="4">
    <source>
        <dbReference type="Proteomes" id="UP000193487"/>
    </source>
</evidence>
<dbReference type="EMBL" id="LQPE01000015">
    <property type="protein sequence ID" value="ORW10599.1"/>
    <property type="molecule type" value="Genomic_DNA"/>
</dbReference>
<protein>
    <recommendedName>
        <fullName evidence="2">DUF3846 domain-containing protein</fullName>
    </recommendedName>
</protein>
<dbReference type="Proteomes" id="UP000193487">
    <property type="component" value="Unassembled WGS sequence"/>
</dbReference>
<keyword evidence="4" id="KW-1185">Reference proteome</keyword>
<dbReference type="RefSeq" id="WP_158089863.1">
    <property type="nucleotide sequence ID" value="NZ_LQPE01000015.1"/>
</dbReference>
<dbReference type="OrthoDB" id="4943011at2"/>
<evidence type="ECO:0000313" key="3">
    <source>
        <dbReference type="EMBL" id="ORW10599.1"/>
    </source>
</evidence>
<comment type="caution">
    <text evidence="3">The sequence shown here is derived from an EMBL/GenBank/DDBJ whole genome shotgun (WGS) entry which is preliminary data.</text>
</comment>
<sequence>MTAQLQALIVHPGHRSHPGSGVRTITGDLPTLQGLVGGHIEAVYGYRTPAGADTDRPRIMFVLNKAANRKRRFLNRVTARNVATLPENGLATALWWHYNRDAIGAAVLVGPVVIVGGPDNNGDNTALPADVVGVYTDLRRRQLLHRIGLLAADSPGSGHRSATAERPDPGVCSAGHARPGDITTMSVALRPARPPPRRRRPSRFAPHPVMPPRARAGPAHRARLGAPRAGRRHARRAPSSPCCRAAIR</sequence>
<dbReference type="InterPro" id="IPR024559">
    <property type="entry name" value="DUF3846"/>
</dbReference>
<evidence type="ECO:0000259" key="2">
    <source>
        <dbReference type="Pfam" id="PF12957"/>
    </source>
</evidence>
<feature type="domain" description="DUF3846" evidence="2">
    <location>
        <begin position="8"/>
        <end position="137"/>
    </location>
</feature>
<evidence type="ECO:0000256" key="1">
    <source>
        <dbReference type="SAM" id="MobiDB-lite"/>
    </source>
</evidence>